<evidence type="ECO:0000313" key="3">
    <source>
        <dbReference type="Proteomes" id="UP000024635"/>
    </source>
</evidence>
<evidence type="ECO:0000256" key="1">
    <source>
        <dbReference type="SAM" id="MobiDB-lite"/>
    </source>
</evidence>
<reference evidence="3" key="1">
    <citation type="journal article" date="2015" name="Nat. Genet.">
        <title>The genome and transcriptome of the zoonotic hookworm Ancylostoma ceylanicum identify infection-specific gene families.</title>
        <authorList>
            <person name="Schwarz E.M."/>
            <person name="Hu Y."/>
            <person name="Antoshechkin I."/>
            <person name="Miller M.M."/>
            <person name="Sternberg P.W."/>
            <person name="Aroian R.V."/>
        </authorList>
    </citation>
    <scope>NUCLEOTIDE SEQUENCE</scope>
    <source>
        <strain evidence="3">HY135</strain>
    </source>
</reference>
<accession>A0A016UC13</accession>
<dbReference type="AlphaFoldDB" id="A0A016UC13"/>
<feature type="compositionally biased region" description="Low complexity" evidence="1">
    <location>
        <begin position="42"/>
        <end position="54"/>
    </location>
</feature>
<proteinExistence type="predicted"/>
<feature type="compositionally biased region" description="Basic and acidic residues" evidence="1">
    <location>
        <begin position="27"/>
        <end position="39"/>
    </location>
</feature>
<comment type="caution">
    <text evidence="2">The sequence shown here is derived from an EMBL/GenBank/DDBJ whole genome shotgun (WGS) entry which is preliminary data.</text>
</comment>
<protein>
    <submittedName>
        <fullName evidence="2">Uncharacterized protein</fullName>
    </submittedName>
</protein>
<evidence type="ECO:0000313" key="2">
    <source>
        <dbReference type="EMBL" id="EYC12695.1"/>
    </source>
</evidence>
<dbReference type="Proteomes" id="UP000024635">
    <property type="component" value="Unassembled WGS sequence"/>
</dbReference>
<dbReference type="EMBL" id="JARK01001382">
    <property type="protein sequence ID" value="EYC12695.1"/>
    <property type="molecule type" value="Genomic_DNA"/>
</dbReference>
<feature type="region of interest" description="Disordered" evidence="1">
    <location>
        <begin position="27"/>
        <end position="72"/>
    </location>
</feature>
<organism evidence="2 3">
    <name type="scientific">Ancylostoma ceylanicum</name>
    <dbReference type="NCBI Taxonomy" id="53326"/>
    <lineage>
        <taxon>Eukaryota</taxon>
        <taxon>Metazoa</taxon>
        <taxon>Ecdysozoa</taxon>
        <taxon>Nematoda</taxon>
        <taxon>Chromadorea</taxon>
        <taxon>Rhabditida</taxon>
        <taxon>Rhabditina</taxon>
        <taxon>Rhabditomorpha</taxon>
        <taxon>Strongyloidea</taxon>
        <taxon>Ancylostomatidae</taxon>
        <taxon>Ancylostomatinae</taxon>
        <taxon>Ancylostoma</taxon>
    </lineage>
</organism>
<gene>
    <name evidence="2" type="primary">Acey_s0046.g1368</name>
    <name evidence="2" type="ORF">Y032_0046g1368</name>
</gene>
<sequence>MEAVFAVEATKGVLILRQNVGRTAAERDLDHMVKKRETQRCGPSESRGSGSEGPQQKTGRTAAAIQKDRRPPLGSFGFLLRFFRKFV</sequence>
<keyword evidence="3" id="KW-1185">Reference proteome</keyword>
<name>A0A016UC13_9BILA</name>